<feature type="region of interest" description="Disordered" evidence="6">
    <location>
        <begin position="279"/>
        <end position="490"/>
    </location>
</feature>
<dbReference type="GO" id="GO:0046540">
    <property type="term" value="C:U4/U6 x U5 tri-snRNP complex"/>
    <property type="evidence" value="ECO:0007669"/>
    <property type="project" value="InterPro"/>
</dbReference>
<dbReference type="PANTHER" id="PTHR14152">
    <property type="entry name" value="SQUAMOUS CELL CARCINOMA ANTIGEN RECOGNISED BY CYTOTOXIC T LYMPHOCYTES"/>
    <property type="match status" value="1"/>
</dbReference>
<keyword evidence="5" id="KW-0539">Nucleus</keyword>
<protein>
    <recommendedName>
        <fullName evidence="9">SART-1 protein</fullName>
    </recommendedName>
</protein>
<evidence type="ECO:0000256" key="3">
    <source>
        <dbReference type="ARBA" id="ARBA00022664"/>
    </source>
</evidence>
<dbReference type="GO" id="GO:0045292">
    <property type="term" value="P:mRNA cis splicing, via spliceosome"/>
    <property type="evidence" value="ECO:0007669"/>
    <property type="project" value="TreeGrafter"/>
</dbReference>
<dbReference type="EMBL" id="JAPEUX010000003">
    <property type="protein sequence ID" value="KAJ4355963.1"/>
    <property type="molecule type" value="Genomic_DNA"/>
</dbReference>
<feature type="compositionally biased region" description="Basic and acidic residues" evidence="6">
    <location>
        <begin position="560"/>
        <end position="576"/>
    </location>
</feature>
<feature type="compositionally biased region" description="Basic residues" evidence="6">
    <location>
        <begin position="286"/>
        <end position="299"/>
    </location>
</feature>
<comment type="subcellular location">
    <subcellularLocation>
        <location evidence="1">Nucleus</location>
    </subcellularLocation>
</comment>
<dbReference type="InterPro" id="IPR045347">
    <property type="entry name" value="HIND"/>
</dbReference>
<organism evidence="7 8">
    <name type="scientific">Didymosphaeria variabile</name>
    <dbReference type="NCBI Taxonomy" id="1932322"/>
    <lineage>
        <taxon>Eukaryota</taxon>
        <taxon>Fungi</taxon>
        <taxon>Dikarya</taxon>
        <taxon>Ascomycota</taxon>
        <taxon>Pezizomycotina</taxon>
        <taxon>Dothideomycetes</taxon>
        <taxon>Pleosporomycetidae</taxon>
        <taxon>Pleosporales</taxon>
        <taxon>Massarineae</taxon>
        <taxon>Didymosphaeriaceae</taxon>
        <taxon>Didymosphaeria</taxon>
    </lineage>
</organism>
<feature type="region of interest" description="Disordered" evidence="6">
    <location>
        <begin position="535"/>
        <end position="576"/>
    </location>
</feature>
<evidence type="ECO:0000313" key="7">
    <source>
        <dbReference type="EMBL" id="KAJ4355963.1"/>
    </source>
</evidence>
<evidence type="ECO:0000313" key="8">
    <source>
        <dbReference type="Proteomes" id="UP001140513"/>
    </source>
</evidence>
<dbReference type="Pfam" id="PF19252">
    <property type="entry name" value="HIND"/>
    <property type="match status" value="1"/>
</dbReference>
<feature type="compositionally biased region" description="Basic and acidic residues" evidence="6">
    <location>
        <begin position="535"/>
        <end position="550"/>
    </location>
</feature>
<keyword evidence="8" id="KW-1185">Reference proteome</keyword>
<proteinExistence type="inferred from homology"/>
<feature type="compositionally biased region" description="Basic and acidic residues" evidence="6">
    <location>
        <begin position="124"/>
        <end position="140"/>
    </location>
</feature>
<dbReference type="InterPro" id="IPR005011">
    <property type="entry name" value="SNU66/SART1"/>
</dbReference>
<keyword evidence="4" id="KW-0508">mRNA splicing</keyword>
<evidence type="ECO:0000256" key="1">
    <source>
        <dbReference type="ARBA" id="ARBA00004123"/>
    </source>
</evidence>
<evidence type="ECO:0000256" key="5">
    <source>
        <dbReference type="ARBA" id="ARBA00023242"/>
    </source>
</evidence>
<keyword evidence="3" id="KW-0507">mRNA processing</keyword>
<feature type="region of interest" description="Disordered" evidence="6">
    <location>
        <begin position="115"/>
        <end position="141"/>
    </location>
</feature>
<dbReference type="GO" id="GO:0000481">
    <property type="term" value="P:maturation of 5S rRNA"/>
    <property type="evidence" value="ECO:0007669"/>
    <property type="project" value="TreeGrafter"/>
</dbReference>
<name>A0A9W8XNM5_9PLEO</name>
<accession>A0A9W8XNM5</accession>
<evidence type="ECO:0000256" key="6">
    <source>
        <dbReference type="SAM" id="MobiDB-lite"/>
    </source>
</evidence>
<dbReference type="Pfam" id="PF03343">
    <property type="entry name" value="SART-1"/>
    <property type="match status" value="1"/>
</dbReference>
<evidence type="ECO:0008006" key="9">
    <source>
        <dbReference type="Google" id="ProtNLM"/>
    </source>
</evidence>
<dbReference type="Proteomes" id="UP001140513">
    <property type="component" value="Unassembled WGS sequence"/>
</dbReference>
<feature type="compositionally biased region" description="Basic and acidic residues" evidence="6">
    <location>
        <begin position="366"/>
        <end position="378"/>
    </location>
</feature>
<dbReference type="OrthoDB" id="5583at2759"/>
<feature type="compositionally biased region" description="Acidic residues" evidence="6">
    <location>
        <begin position="303"/>
        <end position="322"/>
    </location>
</feature>
<comment type="similarity">
    <text evidence="2">Belongs to the SNU66/SART1 family.</text>
</comment>
<feature type="region of interest" description="Disordered" evidence="6">
    <location>
        <begin position="645"/>
        <end position="674"/>
    </location>
</feature>
<dbReference type="RefSeq" id="XP_056073089.1">
    <property type="nucleotide sequence ID" value="XM_056212781.1"/>
</dbReference>
<evidence type="ECO:0000256" key="4">
    <source>
        <dbReference type="ARBA" id="ARBA00023187"/>
    </source>
</evidence>
<dbReference type="GeneID" id="80907518"/>
<evidence type="ECO:0000256" key="2">
    <source>
        <dbReference type="ARBA" id="ARBA00006076"/>
    </source>
</evidence>
<dbReference type="PANTHER" id="PTHR14152:SF5">
    <property type="entry name" value="U4_U6.U5 TRI-SNRNP-ASSOCIATED PROTEIN 1"/>
    <property type="match status" value="1"/>
</dbReference>
<comment type="caution">
    <text evidence="7">The sequence shown here is derived from an EMBL/GenBank/DDBJ whole genome shotgun (WGS) entry which is preliminary data.</text>
</comment>
<sequence length="674" mass="75756">MADLSIEEANKIRLSMGLAPLPVPGAATPSGPAFKQAQVGDDSDEELASTIESRQAAGFDNWKTLQDEAAAKKKREDRLAAIKKEREKAARFAKLEGKGLADAAEDEDDMAWLKGSKKRQKKIAKAEQTQKELEERERQAQEALQYTEADLAGVKVGHEVDQFEDGEDQVLVLKDVAVDAEDDDELEAVSLKERERLQEKLDSKKRKRAYDPNDDGQKSILAQYDEEIEGKKRNAFTLDGQGRTVEQAQAEAAGAARPKRIAISLDILQEDTPVNDYMDISEVKMKKPKKKKSKSSKRKRIEDDEVMLAEQEEPTDEMEVDESETKVAPKKAKKNLFDESFVDDDDLQAQLAAQRRQALKKRKKTRPEDLARQLREEATPAPQTPGEVADSTEISEEDAGALIIDETTEFVHNLGANAEDEGEEARRRQRHKSSHIPNTVDSPAVEFDDEGDVEMAQSYAEAAEAEDREERSTSRAKSAEITGTGLDDEKLVSGGIGATLALLKQRGLVASAEGSDKNALWREREKFLADKLRAEEEVERERREDRERQRNSARWQTMSARDREELNRQANAKSEKEVARKLADIYNKEYKPTFQLTHTDEHGRQLNEKEAFKLLSHQFHGKGSGNTKTKKHLDKIDQEKRKIAENSLDTRAGGLSNAQDQQAKKNKFAGVRLQ</sequence>
<reference evidence="7" key="1">
    <citation type="submission" date="2022-10" db="EMBL/GenBank/DDBJ databases">
        <title>Tapping the CABI collections for fungal endophytes: first genome assemblies for Collariella, Neodidymelliopsis, Ascochyta clinopodiicola, Didymella pomorum, Didymosphaeria variabile, Neocosmospora piperis and Neocucurbitaria cava.</title>
        <authorList>
            <person name="Hill R."/>
        </authorList>
    </citation>
    <scope>NUCLEOTIDE SEQUENCE</scope>
    <source>
        <strain evidence="7">IMI 356815</strain>
    </source>
</reference>
<gene>
    <name evidence="7" type="ORF">N0V89_003988</name>
</gene>
<dbReference type="AlphaFoldDB" id="A0A9W8XNM5"/>